<dbReference type="PROSITE" id="PS51318">
    <property type="entry name" value="TAT"/>
    <property type="match status" value="1"/>
</dbReference>
<keyword evidence="4" id="KW-0732">Signal</keyword>
<keyword evidence="7" id="KW-1185">Reference proteome</keyword>
<dbReference type="RefSeq" id="WP_377304685.1">
    <property type="nucleotide sequence ID" value="NZ_JBHSMK010000005.1"/>
</dbReference>
<evidence type="ECO:0000313" key="6">
    <source>
        <dbReference type="EMBL" id="MFC5436856.1"/>
    </source>
</evidence>
<dbReference type="Proteomes" id="UP001596013">
    <property type="component" value="Unassembled WGS sequence"/>
</dbReference>
<dbReference type="SUPFAM" id="SSF51011">
    <property type="entry name" value="Glycosyl hydrolase domain"/>
    <property type="match status" value="1"/>
</dbReference>
<keyword evidence="2 6" id="KW-0378">Hydrolase</keyword>
<dbReference type="Gene3D" id="2.60.40.1500">
    <property type="entry name" value="Glycosyl hydrolase domain, family 39"/>
    <property type="match status" value="1"/>
</dbReference>
<dbReference type="Gene3D" id="3.20.20.80">
    <property type="entry name" value="Glycosidases"/>
    <property type="match status" value="1"/>
</dbReference>
<comment type="caution">
    <text evidence="6">The sequence shown here is derived from an EMBL/GenBank/DDBJ whole genome shotgun (WGS) entry which is preliminary data.</text>
</comment>
<dbReference type="PANTHER" id="PTHR12631:SF10">
    <property type="entry name" value="BETA-XYLOSIDASE-LIKE PROTEIN-RELATED"/>
    <property type="match status" value="1"/>
</dbReference>
<dbReference type="InterPro" id="IPR049166">
    <property type="entry name" value="GH39_cat"/>
</dbReference>
<feature type="chain" id="PRO_5045731738" evidence="4">
    <location>
        <begin position="28"/>
        <end position="517"/>
    </location>
</feature>
<dbReference type="Pfam" id="PF01229">
    <property type="entry name" value="Glyco_hydro_39"/>
    <property type="match status" value="1"/>
</dbReference>
<evidence type="ECO:0000313" key="7">
    <source>
        <dbReference type="Proteomes" id="UP001596013"/>
    </source>
</evidence>
<dbReference type="InterPro" id="IPR051923">
    <property type="entry name" value="Glycosyl_Hydrolase_39"/>
</dbReference>
<dbReference type="InterPro" id="IPR006311">
    <property type="entry name" value="TAT_signal"/>
</dbReference>
<sequence length="517" mass="56804">MNQVSSARRRLLSFCAAALLVIGTACAAPATGTEQIRVDVSVAGTPFPHFWEHMLGSGRASLALRDDYRKDLDAVHQATGVGYIRFHGILDHDVGLVQRDAQGKISYNFSYTDQIYDGLLEHGFKPFVELGFMPPELTSDAAALHPFWYHPNIAPPKDYAEWDAMIGALAKHLVGRYGIDEVASWYFEVWNEPNIGFWAGTPAQASYFTLYDHTVRALKAVSPRIRVGGPSTAQAAWIPDFLKHAHEAKVPVDFVSTHVYGDDTAANVLHSDEDVPRRDMVCRAVDKVHKEIAASPYPRMPLIFSEYNASYANLPNVTDTVFMGPWLANTIRECAGKVEAMSYWSFSDVFEEQGIVRNPFYGGFGLIATNRIAKPAFNAFAMLHKLGDRRLAADSDSALATRRVDGSVVIALWNYAPPVGNTASYTPGEPAGAPKHFSLDVRHLPAGAHATVWRLDATHGNAVAAFDRMGRPDSPSREQIMQLREAGKLAAPESVKANNGKFEITVPVQGLVVVELR</sequence>
<evidence type="ECO:0000256" key="4">
    <source>
        <dbReference type="SAM" id="SignalP"/>
    </source>
</evidence>
<dbReference type="EMBL" id="JBHSMK010000005">
    <property type="protein sequence ID" value="MFC5436856.1"/>
    <property type="molecule type" value="Genomic_DNA"/>
</dbReference>
<dbReference type="PRINTS" id="PR00745">
    <property type="entry name" value="GLHYDRLASE39"/>
</dbReference>
<dbReference type="PROSITE" id="PS01027">
    <property type="entry name" value="GLYCOSYL_HYDROL_F39"/>
    <property type="match status" value="1"/>
</dbReference>
<reference evidence="7" key="1">
    <citation type="journal article" date="2019" name="Int. J. Syst. Evol. Microbiol.">
        <title>The Global Catalogue of Microorganisms (GCM) 10K type strain sequencing project: providing services to taxonomists for standard genome sequencing and annotation.</title>
        <authorList>
            <consortium name="The Broad Institute Genomics Platform"/>
            <consortium name="The Broad Institute Genome Sequencing Center for Infectious Disease"/>
            <person name="Wu L."/>
            <person name="Ma J."/>
        </authorList>
    </citation>
    <scope>NUCLEOTIDE SEQUENCE [LARGE SCALE GENOMIC DNA]</scope>
    <source>
        <strain evidence="7">JCM 17130</strain>
    </source>
</reference>
<protein>
    <submittedName>
        <fullName evidence="6">Glycosyl hydrolase family 39</fullName>
    </submittedName>
</protein>
<evidence type="ECO:0000256" key="1">
    <source>
        <dbReference type="ARBA" id="ARBA00008875"/>
    </source>
</evidence>
<gene>
    <name evidence="6" type="ORF">ACFPME_09840</name>
</gene>
<comment type="similarity">
    <text evidence="1">Belongs to the glycosyl hydrolase 39 family.</text>
</comment>
<organism evidence="6 7">
    <name type="scientific">Rhodanobacter umsongensis</name>
    <dbReference type="NCBI Taxonomy" id="633153"/>
    <lineage>
        <taxon>Bacteria</taxon>
        <taxon>Pseudomonadati</taxon>
        <taxon>Pseudomonadota</taxon>
        <taxon>Gammaproteobacteria</taxon>
        <taxon>Lysobacterales</taxon>
        <taxon>Rhodanobacteraceae</taxon>
        <taxon>Rhodanobacter</taxon>
    </lineage>
</organism>
<feature type="signal peptide" evidence="4">
    <location>
        <begin position="1"/>
        <end position="27"/>
    </location>
</feature>
<dbReference type="PANTHER" id="PTHR12631">
    <property type="entry name" value="ALPHA-L-IDURONIDASE"/>
    <property type="match status" value="1"/>
</dbReference>
<proteinExistence type="inferred from homology"/>
<dbReference type="InterPro" id="IPR017853">
    <property type="entry name" value="GH"/>
</dbReference>
<dbReference type="SUPFAM" id="SSF51445">
    <property type="entry name" value="(Trans)glycosidases"/>
    <property type="match status" value="1"/>
</dbReference>
<keyword evidence="3" id="KW-0326">Glycosidase</keyword>
<evidence type="ECO:0000259" key="5">
    <source>
        <dbReference type="Pfam" id="PF01229"/>
    </source>
</evidence>
<dbReference type="GO" id="GO:0016787">
    <property type="term" value="F:hydrolase activity"/>
    <property type="evidence" value="ECO:0007669"/>
    <property type="project" value="UniProtKB-KW"/>
</dbReference>
<feature type="domain" description="Glycosyl hydrolases family 39 N-terminal catalytic" evidence="5">
    <location>
        <begin position="35"/>
        <end position="489"/>
    </location>
</feature>
<dbReference type="InterPro" id="IPR049165">
    <property type="entry name" value="GH39_as"/>
</dbReference>
<evidence type="ECO:0000256" key="2">
    <source>
        <dbReference type="ARBA" id="ARBA00022801"/>
    </source>
</evidence>
<accession>A0ABW0JM98</accession>
<evidence type="ECO:0000256" key="3">
    <source>
        <dbReference type="ARBA" id="ARBA00023295"/>
    </source>
</evidence>
<name>A0ABW0JM98_9GAMM</name>
<dbReference type="InterPro" id="IPR000514">
    <property type="entry name" value="Glyco_hydro_39"/>
</dbReference>